<keyword evidence="2" id="KW-1185">Reference proteome</keyword>
<evidence type="ECO:0000313" key="2">
    <source>
        <dbReference type="Proteomes" id="UP001057279"/>
    </source>
</evidence>
<dbReference type="EMBL" id="CM043048">
    <property type="protein sequence ID" value="KAI4559438.1"/>
    <property type="molecule type" value="Genomic_DNA"/>
</dbReference>
<comment type="caution">
    <text evidence="1">The sequence shown here is derived from an EMBL/GenBank/DDBJ whole genome shotgun (WGS) entry which is preliminary data.</text>
</comment>
<gene>
    <name evidence="1" type="ORF">MJG53_017964</name>
</gene>
<name>A0ACB9U5J2_9CETA</name>
<evidence type="ECO:0000313" key="1">
    <source>
        <dbReference type="EMBL" id="KAI4559438.1"/>
    </source>
</evidence>
<reference evidence="1" key="1">
    <citation type="submission" date="2022-03" db="EMBL/GenBank/DDBJ databases">
        <title>Genomic analyses of argali, domestic sheep and their hybrids provide insights into chromosomal evolution, heterosis and genetic basis of agronomic traits.</title>
        <authorList>
            <person name="Li M."/>
        </authorList>
    </citation>
    <scope>NUCLEOTIDE SEQUENCE</scope>
    <source>
        <strain evidence="1">F1 hybrid</strain>
    </source>
</reference>
<sequence>MCNLVPGPEIQPRPSPLGVQSLSHWTTRCDTSGAIFLPKALKSNKSRQSRSQNTQPCSWGCSQTGCHVQRRDGAVSLLLSSFLPASSQWIIPESNKAIPLLAHGLFVEEADLALNSSKGLSTLSGQFVHLRCDDNRCIIYFLEADCCLVDQIQFIGDDEDERANGDDDDNNSDDALTSQHEKERACLNGSTVYTLYICKIS</sequence>
<organism evidence="1 2">
    <name type="scientific">Ovis ammon polii x Ovis aries</name>
    <dbReference type="NCBI Taxonomy" id="2918886"/>
    <lineage>
        <taxon>Eukaryota</taxon>
        <taxon>Metazoa</taxon>
        <taxon>Chordata</taxon>
        <taxon>Craniata</taxon>
        <taxon>Vertebrata</taxon>
        <taxon>Euteleostomi</taxon>
        <taxon>Mammalia</taxon>
        <taxon>Eutheria</taxon>
        <taxon>Laurasiatheria</taxon>
        <taxon>Artiodactyla</taxon>
        <taxon>Ruminantia</taxon>
        <taxon>Pecora</taxon>
        <taxon>Bovidae</taxon>
        <taxon>Caprinae</taxon>
        <taxon>Ovis</taxon>
    </lineage>
</organism>
<proteinExistence type="predicted"/>
<dbReference type="Proteomes" id="UP001057279">
    <property type="component" value="Linkage Group LG23"/>
</dbReference>
<protein>
    <submittedName>
        <fullName evidence="1">Uncharacterized protein</fullName>
    </submittedName>
</protein>
<accession>A0ACB9U5J2</accession>